<proteinExistence type="predicted"/>
<dbReference type="AlphaFoldDB" id="A0A8S9WVY3"/>
<evidence type="ECO:0000313" key="2">
    <source>
        <dbReference type="Proteomes" id="UP000466442"/>
    </source>
</evidence>
<reference evidence="1" key="1">
    <citation type="journal article" date="2021" name="Mol. Ecol. Resour.">
        <title>Apolygus lucorum genome provides insights into omnivorousness and mesophyll feeding.</title>
        <authorList>
            <person name="Liu Y."/>
            <person name="Liu H."/>
            <person name="Wang H."/>
            <person name="Huang T."/>
            <person name="Liu B."/>
            <person name="Yang B."/>
            <person name="Yin L."/>
            <person name="Li B."/>
            <person name="Zhang Y."/>
            <person name="Zhang S."/>
            <person name="Jiang F."/>
            <person name="Zhang X."/>
            <person name="Ren Y."/>
            <person name="Wang B."/>
            <person name="Wang S."/>
            <person name="Lu Y."/>
            <person name="Wu K."/>
            <person name="Fan W."/>
            <person name="Wang G."/>
        </authorList>
    </citation>
    <scope>NUCLEOTIDE SEQUENCE</scope>
    <source>
        <strain evidence="1">12Hb</strain>
    </source>
</reference>
<accession>A0A8S9WVY3</accession>
<comment type="caution">
    <text evidence="1">The sequence shown here is derived from an EMBL/GenBank/DDBJ whole genome shotgun (WGS) entry which is preliminary data.</text>
</comment>
<organism evidence="1 2">
    <name type="scientific">Apolygus lucorum</name>
    <name type="common">Small green plant bug</name>
    <name type="synonym">Lygocoris lucorum</name>
    <dbReference type="NCBI Taxonomy" id="248454"/>
    <lineage>
        <taxon>Eukaryota</taxon>
        <taxon>Metazoa</taxon>
        <taxon>Ecdysozoa</taxon>
        <taxon>Arthropoda</taxon>
        <taxon>Hexapoda</taxon>
        <taxon>Insecta</taxon>
        <taxon>Pterygota</taxon>
        <taxon>Neoptera</taxon>
        <taxon>Paraneoptera</taxon>
        <taxon>Hemiptera</taxon>
        <taxon>Heteroptera</taxon>
        <taxon>Panheteroptera</taxon>
        <taxon>Cimicomorpha</taxon>
        <taxon>Miridae</taxon>
        <taxon>Mirini</taxon>
        <taxon>Apolygus</taxon>
    </lineage>
</organism>
<protein>
    <submittedName>
        <fullName evidence="1">Uncharacterized protein</fullName>
    </submittedName>
</protein>
<gene>
    <name evidence="1" type="ORF">GE061_006692</name>
</gene>
<dbReference type="Proteomes" id="UP000466442">
    <property type="component" value="Unassembled WGS sequence"/>
</dbReference>
<sequence>MVRPYSSVSLFLKLPRIISPLIVLWEASTWKDSTGRHVGRTSLKMVKPGTLMEVLHWDESVEQFPEEKKRKKKRGKCKST</sequence>
<name>A0A8S9WVY3_APOLU</name>
<keyword evidence="2" id="KW-1185">Reference proteome</keyword>
<dbReference type="EMBL" id="WIXP02000014">
    <property type="protein sequence ID" value="KAF6200389.1"/>
    <property type="molecule type" value="Genomic_DNA"/>
</dbReference>
<evidence type="ECO:0000313" key="1">
    <source>
        <dbReference type="EMBL" id="KAF6200389.1"/>
    </source>
</evidence>